<dbReference type="InterPro" id="IPR045463">
    <property type="entry name" value="XV/XVIII_trimerization_dom"/>
</dbReference>
<dbReference type="EMBL" id="JARQZJ010000105">
    <property type="protein sequence ID" value="KAK9887152.1"/>
    <property type="molecule type" value="Genomic_DNA"/>
</dbReference>
<sequence length="79" mass="8638">MNIMSELSLISGRATASPPVLKEEDLPRQIVPGAVSFQDRSAMMKMTSISPVGTIAYVIEEEAILVRVNNGWQYIAVSE</sequence>
<reference evidence="2 3" key="1">
    <citation type="submission" date="2023-03" db="EMBL/GenBank/DDBJ databases">
        <title>Genome insight into feeding habits of ladybird beetles.</title>
        <authorList>
            <person name="Li H.-S."/>
            <person name="Huang Y.-H."/>
            <person name="Pang H."/>
        </authorList>
    </citation>
    <scope>NUCLEOTIDE SEQUENCE [LARGE SCALE GENOMIC DNA]</scope>
    <source>
        <strain evidence="2">SYSU_2023b</strain>
        <tissue evidence="2">Whole body</tissue>
    </source>
</reference>
<dbReference type="Proteomes" id="UP001431783">
    <property type="component" value="Unassembled WGS sequence"/>
</dbReference>
<proteinExistence type="predicted"/>
<evidence type="ECO:0000313" key="2">
    <source>
        <dbReference type="EMBL" id="KAK9887152.1"/>
    </source>
</evidence>
<feature type="domain" description="Collagen type XV/XVIII trimerization" evidence="1">
    <location>
        <begin position="35"/>
        <end position="76"/>
    </location>
</feature>
<dbReference type="AlphaFoldDB" id="A0AAW1V340"/>
<evidence type="ECO:0000313" key="3">
    <source>
        <dbReference type="Proteomes" id="UP001431783"/>
    </source>
</evidence>
<protein>
    <recommendedName>
        <fullName evidence="1">Collagen type XV/XVIII trimerization domain-containing protein</fullName>
    </recommendedName>
</protein>
<comment type="caution">
    <text evidence="2">The sequence shown here is derived from an EMBL/GenBank/DDBJ whole genome shotgun (WGS) entry which is preliminary data.</text>
</comment>
<name>A0AAW1V340_9CUCU</name>
<dbReference type="Gene3D" id="3.40.1620.70">
    <property type="match status" value="1"/>
</dbReference>
<evidence type="ECO:0000259" key="1">
    <source>
        <dbReference type="Pfam" id="PF20010"/>
    </source>
</evidence>
<accession>A0AAW1V340</accession>
<gene>
    <name evidence="2" type="ORF">WA026_020599</name>
</gene>
<keyword evidence="3" id="KW-1185">Reference proteome</keyword>
<organism evidence="2 3">
    <name type="scientific">Henosepilachna vigintioctopunctata</name>
    <dbReference type="NCBI Taxonomy" id="420089"/>
    <lineage>
        <taxon>Eukaryota</taxon>
        <taxon>Metazoa</taxon>
        <taxon>Ecdysozoa</taxon>
        <taxon>Arthropoda</taxon>
        <taxon>Hexapoda</taxon>
        <taxon>Insecta</taxon>
        <taxon>Pterygota</taxon>
        <taxon>Neoptera</taxon>
        <taxon>Endopterygota</taxon>
        <taxon>Coleoptera</taxon>
        <taxon>Polyphaga</taxon>
        <taxon>Cucujiformia</taxon>
        <taxon>Coccinelloidea</taxon>
        <taxon>Coccinellidae</taxon>
        <taxon>Epilachninae</taxon>
        <taxon>Epilachnini</taxon>
        <taxon>Henosepilachna</taxon>
    </lineage>
</organism>
<dbReference type="Pfam" id="PF20010">
    <property type="entry name" value="Collagen_trimer"/>
    <property type="match status" value="1"/>
</dbReference>